<gene>
    <name evidence="3" type="ORF">MZV50_25395</name>
</gene>
<dbReference type="Pfam" id="PF18478">
    <property type="entry name" value="PIN_10"/>
    <property type="match status" value="1"/>
</dbReference>
<dbReference type="InterPro" id="IPR041375">
    <property type="entry name" value="VapC45_PIN-like"/>
</dbReference>
<evidence type="ECO:0000256" key="1">
    <source>
        <dbReference type="SAM" id="MobiDB-lite"/>
    </source>
</evidence>
<reference evidence="3 4" key="1">
    <citation type="submission" date="2022-04" db="EMBL/GenBank/DDBJ databases">
        <title>Genome sequence of soybean root-associated Caulobacter segnis RL271.</title>
        <authorList>
            <person name="Longley R."/>
            <person name="Bonito G."/>
            <person name="Trigodet F."/>
            <person name="Crosson S."/>
            <person name="Fiebig A."/>
        </authorList>
    </citation>
    <scope>NUCLEOTIDE SEQUENCE [LARGE SCALE GENOMIC DNA]</scope>
    <source>
        <strain evidence="3 4">RL271</strain>
    </source>
</reference>
<feature type="compositionally biased region" description="Basic residues" evidence="1">
    <location>
        <begin position="135"/>
        <end position="145"/>
    </location>
</feature>
<feature type="region of interest" description="Disordered" evidence="1">
    <location>
        <begin position="125"/>
        <end position="152"/>
    </location>
</feature>
<accession>A0ABY4ZTB2</accession>
<dbReference type="EMBL" id="CP096040">
    <property type="protein sequence ID" value="USQ95833.1"/>
    <property type="molecule type" value="Genomic_DNA"/>
</dbReference>
<dbReference type="Proteomes" id="UP001057520">
    <property type="component" value="Chromosome"/>
</dbReference>
<name>A0ABY4ZTB2_9CAUL</name>
<protein>
    <submittedName>
        <fullName evidence="3">DUF5615 family PIN-like protein</fullName>
    </submittedName>
</protein>
<sequence>MKLVFDENLPPALPAALALNEQSVTFAHTIDLVGPGASDEEIFRVLAADRKAVLVTLDIRQTRTPHVRKALEDSGITVVYLVDGWADIANLTRLELFVRWFPKIVEAMASYERGAWFEVPKSRHLKPLKPMPQSRSRRRDKRKSSLLKDEQV</sequence>
<evidence type="ECO:0000313" key="3">
    <source>
        <dbReference type="EMBL" id="USQ95833.1"/>
    </source>
</evidence>
<evidence type="ECO:0000259" key="2">
    <source>
        <dbReference type="Pfam" id="PF18478"/>
    </source>
</evidence>
<feature type="domain" description="VapC45 PIN like" evidence="2">
    <location>
        <begin position="1"/>
        <end position="81"/>
    </location>
</feature>
<evidence type="ECO:0000313" key="4">
    <source>
        <dbReference type="Proteomes" id="UP001057520"/>
    </source>
</evidence>
<keyword evidence="4" id="KW-1185">Reference proteome</keyword>
<proteinExistence type="predicted"/>
<organism evidence="3 4">
    <name type="scientific">Caulobacter segnis</name>
    <dbReference type="NCBI Taxonomy" id="88688"/>
    <lineage>
        <taxon>Bacteria</taxon>
        <taxon>Pseudomonadati</taxon>
        <taxon>Pseudomonadota</taxon>
        <taxon>Alphaproteobacteria</taxon>
        <taxon>Caulobacterales</taxon>
        <taxon>Caulobacteraceae</taxon>
        <taxon>Caulobacter</taxon>
    </lineage>
</organism>